<keyword evidence="4 6" id="KW-0472">Membrane</keyword>
<accession>A0ABR1VNK3</accession>
<evidence type="ECO:0000313" key="8">
    <source>
        <dbReference type="EMBL" id="KAK8071871.1"/>
    </source>
</evidence>
<keyword evidence="9" id="KW-1185">Reference proteome</keyword>
<evidence type="ECO:0000256" key="5">
    <source>
        <dbReference type="SAM" id="MobiDB-lite"/>
    </source>
</evidence>
<dbReference type="InterPro" id="IPR022764">
    <property type="entry name" value="Peptidase_S54_rhomboid_dom"/>
</dbReference>
<feature type="region of interest" description="Disordered" evidence="5">
    <location>
        <begin position="53"/>
        <end position="83"/>
    </location>
</feature>
<feature type="transmembrane region" description="Helical" evidence="6">
    <location>
        <begin position="283"/>
        <end position="307"/>
    </location>
</feature>
<evidence type="ECO:0000256" key="2">
    <source>
        <dbReference type="ARBA" id="ARBA00022692"/>
    </source>
</evidence>
<gene>
    <name evidence="8" type="ORF">PG996_005219</name>
</gene>
<protein>
    <recommendedName>
        <fullName evidence="7">Peptidase S54 rhomboid domain-containing protein</fullName>
    </recommendedName>
</protein>
<comment type="subcellular location">
    <subcellularLocation>
        <location evidence="1">Membrane</location>
        <topology evidence="1">Multi-pass membrane protein</topology>
    </subcellularLocation>
</comment>
<feature type="domain" description="Peptidase S54 rhomboid" evidence="7">
    <location>
        <begin position="190"/>
        <end position="302"/>
    </location>
</feature>
<feature type="transmembrane region" description="Helical" evidence="6">
    <location>
        <begin position="208"/>
        <end position="227"/>
    </location>
</feature>
<dbReference type="Proteomes" id="UP001446871">
    <property type="component" value="Unassembled WGS sequence"/>
</dbReference>
<keyword evidence="3 6" id="KW-1133">Transmembrane helix</keyword>
<evidence type="ECO:0000256" key="1">
    <source>
        <dbReference type="ARBA" id="ARBA00004141"/>
    </source>
</evidence>
<dbReference type="Gene3D" id="1.20.1540.10">
    <property type="entry name" value="Rhomboid-like"/>
    <property type="match status" value="1"/>
</dbReference>
<feature type="compositionally biased region" description="Basic and acidic residues" evidence="5">
    <location>
        <begin position="361"/>
        <end position="386"/>
    </location>
</feature>
<dbReference type="Pfam" id="PF01694">
    <property type="entry name" value="Rhomboid"/>
    <property type="match status" value="1"/>
</dbReference>
<dbReference type="SUPFAM" id="SSF144091">
    <property type="entry name" value="Rhomboid-like"/>
    <property type="match status" value="1"/>
</dbReference>
<feature type="transmembrane region" description="Helical" evidence="6">
    <location>
        <begin position="517"/>
        <end position="534"/>
    </location>
</feature>
<dbReference type="EMBL" id="JAQQWM010000003">
    <property type="protein sequence ID" value="KAK8071871.1"/>
    <property type="molecule type" value="Genomic_DNA"/>
</dbReference>
<feature type="compositionally biased region" description="Polar residues" evidence="5">
    <location>
        <begin position="53"/>
        <end position="76"/>
    </location>
</feature>
<evidence type="ECO:0000259" key="7">
    <source>
        <dbReference type="Pfam" id="PF01694"/>
    </source>
</evidence>
<evidence type="ECO:0000256" key="4">
    <source>
        <dbReference type="ARBA" id="ARBA00023136"/>
    </source>
</evidence>
<feature type="compositionally biased region" description="Basic and acidic residues" evidence="5">
    <location>
        <begin position="393"/>
        <end position="446"/>
    </location>
</feature>
<feature type="compositionally biased region" description="Basic and acidic residues" evidence="5">
    <location>
        <begin position="457"/>
        <end position="472"/>
    </location>
</feature>
<proteinExistence type="predicted"/>
<evidence type="ECO:0000256" key="3">
    <source>
        <dbReference type="ARBA" id="ARBA00022989"/>
    </source>
</evidence>
<name>A0ABR1VNK3_9PEZI</name>
<evidence type="ECO:0000313" key="9">
    <source>
        <dbReference type="Proteomes" id="UP001446871"/>
    </source>
</evidence>
<sequence length="536" mass="59749">MVCKQLSRVWPARHSALVRFGAMSHLRMTTRAASSFHSLHEFPKKKNLHVSRAHSSSLVGSPTNASAPSLQPNQATDHGHGEADSLQLELRNLRQSILKFDTQVPVGTDPRIRRWWSRAFIASSFVVLFGFVGAIREFETDRMNLQLALGQLIDHEDYKRLVRNGDVPDSQRWRWYDDNLVLSGDYADRGRWHTLFTHVFLHSEADKLVSAMIMLSLFFRAAWVAGFGKIGTPMVVVGSGVAGGLSFLYTKDPQETAASWGGSSAVTSGLMTAATVARPRMPFFIGFAPAALPIWAVCSLGFLPGLIEWCRDPQKAAQATQEAQARNSMMREQYGQLLAQRAVALGKHHEGQRPITETEPDPPHETRSQDGNEPTHEEEARREEQASSRAGSSRREESRDAEPSGEERLPHEERWFRRDEASSKPESPRKENGGSETAAPREKSPGSEKPTALEEESVNREASPREEVRPHEASPPANDSPAPRPKSIWKDATPHSWLVTESEQPREVKYEIIHPQFGGAACGAVMGLVLRLMLRR</sequence>
<reference evidence="8 9" key="1">
    <citation type="submission" date="2023-01" db="EMBL/GenBank/DDBJ databases">
        <title>Analysis of 21 Apiospora genomes using comparative genomics revels a genus with tremendous synthesis potential of carbohydrate active enzymes and secondary metabolites.</title>
        <authorList>
            <person name="Sorensen T."/>
        </authorList>
    </citation>
    <scope>NUCLEOTIDE SEQUENCE [LARGE SCALE GENOMIC DNA]</scope>
    <source>
        <strain evidence="8 9">CBS 83171</strain>
    </source>
</reference>
<feature type="region of interest" description="Disordered" evidence="5">
    <location>
        <begin position="346"/>
        <end position="495"/>
    </location>
</feature>
<feature type="transmembrane region" description="Helical" evidence="6">
    <location>
        <begin position="115"/>
        <end position="135"/>
    </location>
</feature>
<dbReference type="InterPro" id="IPR035952">
    <property type="entry name" value="Rhomboid-like_sf"/>
</dbReference>
<keyword evidence="2 6" id="KW-0812">Transmembrane</keyword>
<organism evidence="8 9">
    <name type="scientific">Apiospora saccharicola</name>
    <dbReference type="NCBI Taxonomy" id="335842"/>
    <lineage>
        <taxon>Eukaryota</taxon>
        <taxon>Fungi</taxon>
        <taxon>Dikarya</taxon>
        <taxon>Ascomycota</taxon>
        <taxon>Pezizomycotina</taxon>
        <taxon>Sordariomycetes</taxon>
        <taxon>Xylariomycetidae</taxon>
        <taxon>Amphisphaeriales</taxon>
        <taxon>Apiosporaceae</taxon>
        <taxon>Apiospora</taxon>
    </lineage>
</organism>
<evidence type="ECO:0000256" key="6">
    <source>
        <dbReference type="SAM" id="Phobius"/>
    </source>
</evidence>
<comment type="caution">
    <text evidence="8">The sequence shown here is derived from an EMBL/GenBank/DDBJ whole genome shotgun (WGS) entry which is preliminary data.</text>
</comment>